<dbReference type="InterPro" id="IPR032821">
    <property type="entry name" value="PKS_assoc"/>
</dbReference>
<dbReference type="SUPFAM" id="SSF53901">
    <property type="entry name" value="Thiolase-like"/>
    <property type="match status" value="1"/>
</dbReference>
<evidence type="ECO:0000256" key="1">
    <source>
        <dbReference type="ARBA" id="ARBA00022450"/>
    </source>
</evidence>
<evidence type="ECO:0000313" key="7">
    <source>
        <dbReference type="EMBL" id="MFC4101266.1"/>
    </source>
</evidence>
<dbReference type="PROSITE" id="PS50075">
    <property type="entry name" value="CARRIER"/>
    <property type="match status" value="1"/>
</dbReference>
<dbReference type="EMBL" id="JBHSAM010000028">
    <property type="protein sequence ID" value="MFC4101266.1"/>
    <property type="molecule type" value="Genomic_DNA"/>
</dbReference>
<keyword evidence="2" id="KW-0597">Phosphoprotein</keyword>
<dbReference type="Pfam" id="PF16197">
    <property type="entry name" value="KAsynt_C_assoc"/>
    <property type="match status" value="1"/>
</dbReference>
<feature type="region of interest" description="Disordered" evidence="4">
    <location>
        <begin position="767"/>
        <end position="786"/>
    </location>
</feature>
<evidence type="ECO:0000313" key="8">
    <source>
        <dbReference type="Proteomes" id="UP001595715"/>
    </source>
</evidence>
<dbReference type="Pfam" id="PF00550">
    <property type="entry name" value="PP-binding"/>
    <property type="match status" value="1"/>
</dbReference>
<evidence type="ECO:0000259" key="6">
    <source>
        <dbReference type="PROSITE" id="PS52004"/>
    </source>
</evidence>
<keyword evidence="1" id="KW-0596">Phosphopantetheine</keyword>
<dbReference type="PANTHER" id="PTHR43775:SF37">
    <property type="entry name" value="SI:DKEY-61P9.11"/>
    <property type="match status" value="1"/>
</dbReference>
<accession>A0ABV8K5K1</accession>
<dbReference type="InterPro" id="IPR050091">
    <property type="entry name" value="PKS_NRPS_Biosynth_Enz"/>
</dbReference>
<dbReference type="Pfam" id="PF00109">
    <property type="entry name" value="ketoacyl-synt"/>
    <property type="match status" value="1"/>
</dbReference>
<dbReference type="Gene3D" id="1.10.1240.100">
    <property type="match status" value="1"/>
</dbReference>
<feature type="domain" description="Carrier" evidence="5">
    <location>
        <begin position="688"/>
        <end position="762"/>
    </location>
</feature>
<dbReference type="SMART" id="SM00825">
    <property type="entry name" value="PKS_KS"/>
    <property type="match status" value="1"/>
</dbReference>
<dbReference type="CDD" id="cd00833">
    <property type="entry name" value="PKS"/>
    <property type="match status" value="1"/>
</dbReference>
<proteinExistence type="predicted"/>
<dbReference type="InterPro" id="IPR014030">
    <property type="entry name" value="Ketoacyl_synth_N"/>
</dbReference>
<evidence type="ECO:0000256" key="3">
    <source>
        <dbReference type="ARBA" id="ARBA00022679"/>
    </source>
</evidence>
<dbReference type="InterPro" id="IPR020841">
    <property type="entry name" value="PKS_Beta-ketoAc_synthase_dom"/>
</dbReference>
<dbReference type="InterPro" id="IPR016039">
    <property type="entry name" value="Thiolase-like"/>
</dbReference>
<dbReference type="SUPFAM" id="SSF47336">
    <property type="entry name" value="ACP-like"/>
    <property type="match status" value="1"/>
</dbReference>
<feature type="compositionally biased region" description="Polar residues" evidence="4">
    <location>
        <begin position="771"/>
        <end position="784"/>
    </location>
</feature>
<dbReference type="InterPro" id="IPR009081">
    <property type="entry name" value="PP-bd_ACP"/>
</dbReference>
<dbReference type="Gene3D" id="3.90.70.10">
    <property type="entry name" value="Cysteine proteinases"/>
    <property type="match status" value="1"/>
</dbReference>
<feature type="domain" description="Ketosynthase family 3 (KS3)" evidence="6">
    <location>
        <begin position="37"/>
        <end position="461"/>
    </location>
</feature>
<dbReference type="Pfam" id="PF02801">
    <property type="entry name" value="Ketoacyl-synt_C"/>
    <property type="match status" value="1"/>
</dbReference>
<dbReference type="PROSITE" id="PS00606">
    <property type="entry name" value="KS3_1"/>
    <property type="match status" value="1"/>
</dbReference>
<dbReference type="SMART" id="SM00823">
    <property type="entry name" value="PKS_PP"/>
    <property type="match status" value="1"/>
</dbReference>
<dbReference type="Gene3D" id="3.40.47.10">
    <property type="match status" value="1"/>
</dbReference>
<name>A0ABV8K5K1_9BACL</name>
<comment type="caution">
    <text evidence="7">The sequence shown here is derived from an EMBL/GenBank/DDBJ whole genome shotgun (WGS) entry which is preliminary data.</text>
</comment>
<dbReference type="InterPro" id="IPR014031">
    <property type="entry name" value="Ketoacyl_synth_C"/>
</dbReference>
<dbReference type="Proteomes" id="UP001595715">
    <property type="component" value="Unassembled WGS sequence"/>
</dbReference>
<protein>
    <submittedName>
        <fullName evidence="7">Beta-ketoacyl synthase N-terminal-like domain-containing protein</fullName>
    </submittedName>
</protein>
<dbReference type="InterPro" id="IPR036736">
    <property type="entry name" value="ACP-like_sf"/>
</dbReference>
<keyword evidence="3" id="KW-0808">Transferase</keyword>
<dbReference type="InterPro" id="IPR020806">
    <property type="entry name" value="PKS_PP-bd"/>
</dbReference>
<dbReference type="PANTHER" id="PTHR43775">
    <property type="entry name" value="FATTY ACID SYNTHASE"/>
    <property type="match status" value="1"/>
</dbReference>
<evidence type="ECO:0000259" key="5">
    <source>
        <dbReference type="PROSITE" id="PS50075"/>
    </source>
</evidence>
<dbReference type="RefSeq" id="WP_377719885.1">
    <property type="nucleotide sequence ID" value="NZ_JBHSAM010000028.1"/>
</dbReference>
<keyword evidence="8" id="KW-1185">Reference proteome</keyword>
<sequence length="1143" mass="125437">MDNPVRLIMEQVAGGRMKKDDGLALLKALKRTESGQSKEIAIIGMSVQLPGANTIDELWERLAGGEDAIRPLPPARQRDSRPFVQAFTALRTEDASFSHGGYLDEVDRFDYGLFQLSPKEAALMDPNQRLFLEAAWEAIEDAGYGGSRITGSRTGVYLGYADWPVYGQYISKHHPGDIGTASIGNTPSIMASRISYLLDLQGPAVLVDTACSSSLVALHLACMAIRGGECDMAIAGGVKLCLMPVDGVFEIGIESAARVTRTFDDRADGTVWGEGTAVYLLKPLDQALRDGDAVHAVIKGSAMNNDGASAGITAPNAAAQERLLTQAWKDAGIDPATIAYVEAHGTGTRLGDPIEADGLTRAFRRYTDRRQFCAIGSAKSHIGHLDAASGAAGLAKAVAALKNKAIPPTLHFSRPNRNIAFESSPLYVSDKLEPWASEGPRRCGVSSFGFSGTNCHLVLEEAPAVPEGESTAVIEEAELLALSARGPIALQALIGRYVSDLQGNPATLRQLCYTTNTGRGRHGTRAAIVACDKEELRAKLKKLLEQGLTSYPEDGIYYGDRNGRTGWQPNGDLPAMVVETAHDPSVSAAGSGEELVPDARTDRQRHDACDHAARQFAQGIEPDWNGLYGSVVIRKARVPRYPFQRSRCWLAPASEAAESHRAELAWSVSSAQSHDSLAPVSLTGREDGAYTDAERLLAGLWADLLGHETIHVDDDFFDLGGNSILAIRLEVEAERRGRRFPADALHENRTLRLAAAYLTSGEAAEVRASSAGPSSSEQKGSTLSADDAGPNSVVIAGIEPFNDLYYRSCLYNSMFPAVRAFGGSILPFLLNDLILYRMTADRESENRLAIEYEAVQPMSTVLRDMRLAAEPYSDIAGLVDELRHHIALGHPVVVWVDSYYESIRQDAYLKQHIDHTLLVYGYDDEREQFRIIEHDRRENLSYRARTLPYSDLAAAAEGFADRYLFRSEHQVTHYVMRRTNDAGSERGQSAALEPESAPLTDLTRSRFAQNQLMHRDKLAESMEALRRYAVCFRSLVTDEEKLKPALETFVQQLNDIILAKQVEQYRLAHVFGPEDPLPALASNIRQQWDTVRKGLVRYLYLPIYQQEAMRQLADRFDAAAEAETRLNDQLLARLETYLSETIV</sequence>
<organism evidence="7 8">
    <name type="scientific">Paenibacillus xanthanilyticus</name>
    <dbReference type="NCBI Taxonomy" id="1783531"/>
    <lineage>
        <taxon>Bacteria</taxon>
        <taxon>Bacillati</taxon>
        <taxon>Bacillota</taxon>
        <taxon>Bacilli</taxon>
        <taxon>Bacillales</taxon>
        <taxon>Paenibacillaceae</taxon>
        <taxon>Paenibacillus</taxon>
    </lineage>
</organism>
<reference evidence="8" key="1">
    <citation type="journal article" date="2019" name="Int. J. Syst. Evol. Microbiol.">
        <title>The Global Catalogue of Microorganisms (GCM) 10K type strain sequencing project: providing services to taxonomists for standard genome sequencing and annotation.</title>
        <authorList>
            <consortium name="The Broad Institute Genomics Platform"/>
            <consortium name="The Broad Institute Genome Sequencing Center for Infectious Disease"/>
            <person name="Wu L."/>
            <person name="Ma J."/>
        </authorList>
    </citation>
    <scope>NUCLEOTIDE SEQUENCE [LARGE SCALE GENOMIC DNA]</scope>
    <source>
        <strain evidence="8">IBRC-M 10987</strain>
    </source>
</reference>
<dbReference type="Gene3D" id="1.10.1200.10">
    <property type="entry name" value="ACP-like"/>
    <property type="match status" value="1"/>
</dbReference>
<dbReference type="InterPro" id="IPR018201">
    <property type="entry name" value="Ketoacyl_synth_AS"/>
</dbReference>
<gene>
    <name evidence="7" type="ORF">ACFOZ8_16620</name>
</gene>
<evidence type="ECO:0000256" key="2">
    <source>
        <dbReference type="ARBA" id="ARBA00022553"/>
    </source>
</evidence>
<dbReference type="PROSITE" id="PS52004">
    <property type="entry name" value="KS3_2"/>
    <property type="match status" value="1"/>
</dbReference>
<evidence type="ECO:0000256" key="4">
    <source>
        <dbReference type="SAM" id="MobiDB-lite"/>
    </source>
</evidence>